<comment type="similarity">
    <text evidence="2">Belongs to the SusD family.</text>
</comment>
<evidence type="ECO:0000256" key="5">
    <source>
        <dbReference type="ARBA" id="ARBA00023237"/>
    </source>
</evidence>
<dbReference type="InterPro" id="IPR012944">
    <property type="entry name" value="SusD_RagB_dom"/>
</dbReference>
<dbReference type="Pfam" id="PF07980">
    <property type="entry name" value="SusD_RagB"/>
    <property type="match status" value="1"/>
</dbReference>
<evidence type="ECO:0000313" key="8">
    <source>
        <dbReference type="EMBL" id="MBD1429473.1"/>
    </source>
</evidence>
<evidence type="ECO:0000256" key="2">
    <source>
        <dbReference type="ARBA" id="ARBA00006275"/>
    </source>
</evidence>
<keyword evidence="9" id="KW-1185">Reference proteome</keyword>
<dbReference type="InterPro" id="IPR011990">
    <property type="entry name" value="TPR-like_helical_dom_sf"/>
</dbReference>
<dbReference type="Proteomes" id="UP000651271">
    <property type="component" value="Unassembled WGS sequence"/>
</dbReference>
<feature type="domain" description="RagB/SusD" evidence="6">
    <location>
        <begin position="361"/>
        <end position="481"/>
    </location>
</feature>
<evidence type="ECO:0000313" key="9">
    <source>
        <dbReference type="Proteomes" id="UP000651271"/>
    </source>
</evidence>
<dbReference type="Gene3D" id="1.25.40.390">
    <property type="match status" value="1"/>
</dbReference>
<dbReference type="SUPFAM" id="SSF48452">
    <property type="entry name" value="TPR-like"/>
    <property type="match status" value="1"/>
</dbReference>
<evidence type="ECO:0000256" key="4">
    <source>
        <dbReference type="ARBA" id="ARBA00023136"/>
    </source>
</evidence>
<organism evidence="8 9">
    <name type="scientific">Sphingobacterium litopenaei</name>
    <dbReference type="NCBI Taxonomy" id="2763500"/>
    <lineage>
        <taxon>Bacteria</taxon>
        <taxon>Pseudomonadati</taxon>
        <taxon>Bacteroidota</taxon>
        <taxon>Sphingobacteriia</taxon>
        <taxon>Sphingobacteriales</taxon>
        <taxon>Sphingobacteriaceae</taxon>
        <taxon>Sphingobacterium</taxon>
    </lineage>
</organism>
<reference evidence="8 9" key="1">
    <citation type="submission" date="2020-08" db="EMBL/GenBank/DDBJ databases">
        <title>Sphingobacterium sp. DN04309 isolated from aquaculture water.</title>
        <authorList>
            <person name="Zhang M."/>
        </authorList>
    </citation>
    <scope>NUCLEOTIDE SEQUENCE [LARGE SCALE GENOMIC DNA]</scope>
    <source>
        <strain evidence="8 9">DN04309</strain>
    </source>
</reference>
<evidence type="ECO:0000256" key="3">
    <source>
        <dbReference type="ARBA" id="ARBA00022729"/>
    </source>
</evidence>
<evidence type="ECO:0000259" key="6">
    <source>
        <dbReference type="Pfam" id="PF07980"/>
    </source>
</evidence>
<keyword evidence="5" id="KW-0998">Cell outer membrane</keyword>
<sequence>MRKSLSLYILIILLCTSCAKWLDIKPETEIDKTELFTTEDGFKEALLGIYIRGSKTDLYGKELTVGMPEVLAQNYTTATFDPFRYKATSEYKYDDQYFIARKDNVWKGLYNGIVNANLILANIDQQRNIFLENNYDIIKAEALALRAYLHFDVLRLFAPSYKENPTAKAIPYVTVYSNLSTPFGTVTTVLDSIINDLEKAKVLLQKDPILKSSYRIGYPNQTDTLLNSETTNPQLFLQNRRHRMNYYAVCAALARVHLYKGETNQALSNAKIVIDAKKFPWTNTTDFIAVDEKNKDRIQYKELLFGWYVPLLNNELNNNWFSSGNSGMYLEQIDAQTIYETSSVGATDLRYMHWFMTVSNGNNYLSTIVKYRRNSLSDNESANLHYLMAPAIKLSEVYLIAAESSYDSNPTQAIQYLDEIRRNRGIGQATQVSNKQEFLQEIVKELRKDTFAEGQLFYAYKRLHLPIAGLQGKSIQPDNKIFVLPLPDDEIIYGNQKD</sequence>
<feature type="domain" description="SusD-like N-terminal" evidence="7">
    <location>
        <begin position="20"/>
        <end position="207"/>
    </location>
</feature>
<evidence type="ECO:0000256" key="1">
    <source>
        <dbReference type="ARBA" id="ARBA00004442"/>
    </source>
</evidence>
<proteinExistence type="inferred from homology"/>
<keyword evidence="4" id="KW-0472">Membrane</keyword>
<gene>
    <name evidence="8" type="ORF">H8B04_07815</name>
</gene>
<dbReference type="Pfam" id="PF14322">
    <property type="entry name" value="SusD-like_3"/>
    <property type="match status" value="1"/>
</dbReference>
<keyword evidence="3" id="KW-0732">Signal</keyword>
<comment type="subcellular location">
    <subcellularLocation>
        <location evidence="1">Cell outer membrane</location>
    </subcellularLocation>
</comment>
<accession>A0ABR7YDT8</accession>
<dbReference type="InterPro" id="IPR033985">
    <property type="entry name" value="SusD-like_N"/>
</dbReference>
<comment type="caution">
    <text evidence="8">The sequence shown here is derived from an EMBL/GenBank/DDBJ whole genome shotgun (WGS) entry which is preliminary data.</text>
</comment>
<dbReference type="RefSeq" id="WP_190301990.1">
    <property type="nucleotide sequence ID" value="NZ_JACOIJ010000011.1"/>
</dbReference>
<dbReference type="EMBL" id="JACOIJ010000011">
    <property type="protein sequence ID" value="MBD1429473.1"/>
    <property type="molecule type" value="Genomic_DNA"/>
</dbReference>
<evidence type="ECO:0000259" key="7">
    <source>
        <dbReference type="Pfam" id="PF14322"/>
    </source>
</evidence>
<name>A0ABR7YDT8_9SPHI</name>
<protein>
    <submittedName>
        <fullName evidence="8">RagB/SusD family nutrient uptake outer membrane protein</fullName>
    </submittedName>
</protein>